<dbReference type="EMBL" id="FNTV01000001">
    <property type="protein sequence ID" value="SEE89008.1"/>
    <property type="molecule type" value="Genomic_DNA"/>
</dbReference>
<name>A0A1H5MKT1_9MICC</name>
<sequence>MSALIIIILSGTACWLMGLQRPAGPVQPQPHALRVPVQHYRREHSPEALPRLVRQLASLLAAGRTGPILWDALALVLAVEQDRAREHARSPKSELLGSGRRQPVQWSGEGVPMEATLQLILTVQRAASMGLPTAAAVRNACRTLGADGRGLFGRRTQQSGLTAEQRRMWLDIAACFDVCEASGAPVAAVLERLATTLEADHDAAALRETALSGPRATVKLLTWLPVLGLGLGMLMGVDPISALLGSSLGWLVLAAGVGFAVAGRAWSASMIAKAARPIEWRVKRKSTSHQSGWRSVLPGKN</sequence>
<evidence type="ECO:0000313" key="3">
    <source>
        <dbReference type="Proteomes" id="UP000182725"/>
    </source>
</evidence>
<dbReference type="Proteomes" id="UP000182725">
    <property type="component" value="Unassembled WGS sequence"/>
</dbReference>
<feature type="transmembrane region" description="Helical" evidence="1">
    <location>
        <begin position="243"/>
        <end position="266"/>
    </location>
</feature>
<proteinExistence type="predicted"/>
<evidence type="ECO:0000313" key="2">
    <source>
        <dbReference type="EMBL" id="SEE89008.1"/>
    </source>
</evidence>
<keyword evidence="1" id="KW-0812">Transmembrane</keyword>
<accession>A0A1H5MKT1</accession>
<reference evidence="2 3" key="1">
    <citation type="submission" date="2016-10" db="EMBL/GenBank/DDBJ databases">
        <authorList>
            <person name="de Groot N.N."/>
        </authorList>
    </citation>
    <scope>NUCLEOTIDE SEQUENCE [LARGE SCALE GENOMIC DNA]</scope>
    <source>
        <strain evidence="2 3">DSM 22274</strain>
    </source>
</reference>
<protein>
    <submittedName>
        <fullName evidence="2">Tight adherence protein B</fullName>
    </submittedName>
</protein>
<evidence type="ECO:0000256" key="1">
    <source>
        <dbReference type="SAM" id="Phobius"/>
    </source>
</evidence>
<organism evidence="2 3">
    <name type="scientific">Arthrobacter alpinus</name>
    <dbReference type="NCBI Taxonomy" id="656366"/>
    <lineage>
        <taxon>Bacteria</taxon>
        <taxon>Bacillati</taxon>
        <taxon>Actinomycetota</taxon>
        <taxon>Actinomycetes</taxon>
        <taxon>Micrococcales</taxon>
        <taxon>Micrococcaceae</taxon>
        <taxon>Arthrobacter</taxon>
    </lineage>
</organism>
<keyword evidence="1" id="KW-1133">Transmembrane helix</keyword>
<gene>
    <name evidence="2" type="ORF">SAMN04489740_2958</name>
</gene>
<dbReference type="AlphaFoldDB" id="A0A1H5MKT1"/>
<keyword evidence="1" id="KW-0472">Membrane</keyword>